<dbReference type="NCBIfam" id="TIGR04183">
    <property type="entry name" value="Por_Secre_tail"/>
    <property type="match status" value="1"/>
</dbReference>
<evidence type="ECO:0000259" key="2">
    <source>
        <dbReference type="Pfam" id="PF18962"/>
    </source>
</evidence>
<proteinExistence type="predicted"/>
<keyword evidence="1" id="KW-0732">Signal</keyword>
<feature type="domain" description="Secretion system C-terminal sorting" evidence="2">
    <location>
        <begin position="189"/>
        <end position="254"/>
    </location>
</feature>
<reference evidence="3 4" key="1">
    <citation type="submission" date="2018-04" db="EMBL/GenBank/DDBJ databases">
        <title>Draft Genome Sequence of Phosphate-Solubilizing Chryseobacterium sp. ISE14 that is a Biocontrol and Plant Growth-Promoting Rhizobacterium Isolated from Cucumber.</title>
        <authorList>
            <person name="Jeong J.-J."/>
            <person name="Sang M.K."/>
            <person name="Choi I.-G."/>
            <person name="Kim K.D."/>
        </authorList>
    </citation>
    <scope>NUCLEOTIDE SEQUENCE [LARGE SCALE GENOMIC DNA]</scope>
    <source>
        <strain evidence="3 4">ISE14</strain>
    </source>
</reference>
<gene>
    <name evidence="3" type="ORF">C1631_001515</name>
</gene>
<dbReference type="Pfam" id="PF18962">
    <property type="entry name" value="Por_Secre_tail"/>
    <property type="match status" value="1"/>
</dbReference>
<accession>A0A316XCA6</accession>
<dbReference type="OrthoDB" id="1268820at2"/>
<comment type="caution">
    <text evidence="3">The sequence shown here is derived from an EMBL/GenBank/DDBJ whole genome shotgun (WGS) entry which is preliminary data.</text>
</comment>
<keyword evidence="4" id="KW-1185">Reference proteome</keyword>
<dbReference type="InterPro" id="IPR026444">
    <property type="entry name" value="Secre_tail"/>
</dbReference>
<name>A0A316XCA6_9FLAO</name>
<protein>
    <recommendedName>
        <fullName evidence="2">Secretion system C-terminal sorting domain-containing protein</fullName>
    </recommendedName>
</protein>
<dbReference type="AlphaFoldDB" id="A0A316XCA6"/>
<evidence type="ECO:0000313" key="3">
    <source>
        <dbReference type="EMBL" id="PWN71327.1"/>
    </source>
</evidence>
<evidence type="ECO:0000256" key="1">
    <source>
        <dbReference type="ARBA" id="ARBA00022729"/>
    </source>
</evidence>
<dbReference type="EMBL" id="PPED02000001">
    <property type="protein sequence ID" value="PWN71327.1"/>
    <property type="molecule type" value="Genomic_DNA"/>
</dbReference>
<evidence type="ECO:0000313" key="4">
    <source>
        <dbReference type="Proteomes" id="UP000236594"/>
    </source>
</evidence>
<organism evidence="3 4">
    <name type="scientific">Chryseobacterium phosphatilyticum</name>
    <dbReference type="NCBI Taxonomy" id="475075"/>
    <lineage>
        <taxon>Bacteria</taxon>
        <taxon>Pseudomonadati</taxon>
        <taxon>Bacteroidota</taxon>
        <taxon>Flavobacteriia</taxon>
        <taxon>Flavobacteriales</taxon>
        <taxon>Weeksellaceae</taxon>
        <taxon>Chryseobacterium group</taxon>
        <taxon>Chryseobacterium</taxon>
    </lineage>
</organism>
<dbReference type="Proteomes" id="UP000236594">
    <property type="component" value="Unassembled WGS sequence"/>
</dbReference>
<sequence>MKKFMLAAAIAITGFTFGQITLDKNFISENLQVYTNADETFYYSVGHTMNVVKIYKADYSLYKQFSPTVPTGYSMFVDQYHNNFILSKNIFNTDNKLELIITFEKYNTVTYEREYIIKIYNEDGNIIREFGPNYKFTDEYDINIYHDNTSNINKLRLFNQNTNSTEIYSLPTTSLSTKEVQSKTKLSAFPNPASKILNITNPENGANKIEIYDSTGKIVLTQNVNVSDSRTSINIETLPVGIYFYQIGAMRSKFIKN</sequence>
<dbReference type="RefSeq" id="WP_109709966.1">
    <property type="nucleotide sequence ID" value="NZ_PPED02000001.1"/>
</dbReference>